<dbReference type="Pfam" id="PF00563">
    <property type="entry name" value="EAL"/>
    <property type="match status" value="1"/>
</dbReference>
<evidence type="ECO:0000259" key="1">
    <source>
        <dbReference type="PROSITE" id="PS50883"/>
    </source>
</evidence>
<name>A0A161JNI6_9ZZZZ</name>
<dbReference type="PIRSF" id="PIRSF003180">
    <property type="entry name" value="DiGMPpdiest_YuxH"/>
    <property type="match status" value="1"/>
</dbReference>
<dbReference type="Pfam" id="PF08668">
    <property type="entry name" value="HDOD"/>
    <property type="match status" value="1"/>
</dbReference>
<dbReference type="InterPro" id="IPR014408">
    <property type="entry name" value="dGMP_Pdiesterase_EAL/HD-GYP"/>
</dbReference>
<dbReference type="InterPro" id="IPR052340">
    <property type="entry name" value="RNase_Y/CdgJ"/>
</dbReference>
<dbReference type="PANTHER" id="PTHR33525">
    <property type="match status" value="1"/>
</dbReference>
<evidence type="ECO:0000313" key="3">
    <source>
        <dbReference type="EMBL" id="CUS41352.1"/>
    </source>
</evidence>
<sequence>MKQQPLPLLARQPILDRELRVVAYELLCRPIPSDDLVWQSANGDQATSEVVIGAMHEIGLELVTGGLPAFVNLTEQWLHTPLAIEPDHLVAEVLEHIKPTAANMAAVQILRDKGYRIAIDDYIGGAEQSLWLPLADIVKVDLLGLENMEMLGELKDKYQRPGLQWLAEKVENYNQYEYCKTIGYDLFQGYFYSKPMILYGHRLPDNQMAVLQLLQALNRKDADINEIGKILQTDPQLSFRLLQMVNSSAMGCTTKVTSIQRAIMMLGLDRIRNWTSLLALGRLDSKPRALQEQAMTRAFTAQELAGSNPSLEPDTAFTLGLFSLLDAFMDVSLEDICSRLVLPDNLSEGLLRHEGQYGALLKTLQLIEKGEWSKIPWKLIGITPDQMSPLLKRALVLTRDALSIPA</sequence>
<dbReference type="InterPro" id="IPR001633">
    <property type="entry name" value="EAL_dom"/>
</dbReference>
<protein>
    <submittedName>
        <fullName evidence="3">Predicted signal transduction protein</fullName>
    </submittedName>
</protein>
<feature type="domain" description="EAL" evidence="1">
    <location>
        <begin position="1"/>
        <end position="209"/>
    </location>
</feature>
<dbReference type="SUPFAM" id="SSF141868">
    <property type="entry name" value="EAL domain-like"/>
    <property type="match status" value="1"/>
</dbReference>
<feature type="domain" description="HDOD" evidence="2">
    <location>
        <begin position="203"/>
        <end position="388"/>
    </location>
</feature>
<organism evidence="3">
    <name type="scientific">hydrothermal vent metagenome</name>
    <dbReference type="NCBI Taxonomy" id="652676"/>
    <lineage>
        <taxon>unclassified sequences</taxon>
        <taxon>metagenomes</taxon>
        <taxon>ecological metagenomes</taxon>
    </lineage>
</organism>
<gene>
    <name evidence="3" type="ORF">MGWOODY_Tha1252</name>
</gene>
<dbReference type="Gene3D" id="3.20.20.450">
    <property type="entry name" value="EAL domain"/>
    <property type="match status" value="1"/>
</dbReference>
<dbReference type="InterPro" id="IPR035919">
    <property type="entry name" value="EAL_sf"/>
</dbReference>
<dbReference type="PANTHER" id="PTHR33525:SF4">
    <property type="entry name" value="CYCLIC DI-GMP PHOSPHODIESTERASE CDGJ"/>
    <property type="match status" value="1"/>
</dbReference>
<dbReference type="InterPro" id="IPR013976">
    <property type="entry name" value="HDOD"/>
</dbReference>
<dbReference type="Gene3D" id="1.10.3210.10">
    <property type="entry name" value="Hypothetical protein af1432"/>
    <property type="match status" value="1"/>
</dbReference>
<reference evidence="3" key="1">
    <citation type="submission" date="2015-10" db="EMBL/GenBank/DDBJ databases">
        <authorList>
            <person name="Gilbert D.G."/>
        </authorList>
    </citation>
    <scope>NUCLEOTIDE SEQUENCE</scope>
</reference>
<dbReference type="PROSITE" id="PS50883">
    <property type="entry name" value="EAL"/>
    <property type="match status" value="1"/>
</dbReference>
<dbReference type="SMART" id="SM00052">
    <property type="entry name" value="EAL"/>
    <property type="match status" value="1"/>
</dbReference>
<accession>A0A161JNI6</accession>
<evidence type="ECO:0000259" key="2">
    <source>
        <dbReference type="PROSITE" id="PS51833"/>
    </source>
</evidence>
<dbReference type="AlphaFoldDB" id="A0A161JNI6"/>
<dbReference type="SUPFAM" id="SSF109604">
    <property type="entry name" value="HD-domain/PDEase-like"/>
    <property type="match status" value="1"/>
</dbReference>
<dbReference type="PROSITE" id="PS51833">
    <property type="entry name" value="HDOD"/>
    <property type="match status" value="1"/>
</dbReference>
<proteinExistence type="predicted"/>
<dbReference type="EMBL" id="CZQC01000039">
    <property type="protein sequence ID" value="CUS41352.1"/>
    <property type="molecule type" value="Genomic_DNA"/>
</dbReference>